<evidence type="ECO:0000313" key="7">
    <source>
        <dbReference type="EMBL" id="SHO78153.1"/>
    </source>
</evidence>
<dbReference type="InterPro" id="IPR019002">
    <property type="entry name" value="Ribosome_biogenesis_Nop16"/>
</dbReference>
<name>A0A1M8A6R6_MALS4</name>
<dbReference type="Proteomes" id="UP000186303">
    <property type="component" value="Chromosome 4"/>
</dbReference>
<evidence type="ECO:0000256" key="2">
    <source>
        <dbReference type="ARBA" id="ARBA00004604"/>
    </source>
</evidence>
<keyword evidence="8" id="KW-1185">Reference proteome</keyword>
<evidence type="ECO:0000256" key="6">
    <source>
        <dbReference type="SAM" id="MobiDB-lite"/>
    </source>
</evidence>
<evidence type="ECO:0000313" key="8">
    <source>
        <dbReference type="Proteomes" id="UP000186303"/>
    </source>
</evidence>
<dbReference type="VEuPathDB" id="FungiDB:MSYG_2495"/>
<dbReference type="GO" id="GO:0005730">
    <property type="term" value="C:nucleolus"/>
    <property type="evidence" value="ECO:0007669"/>
    <property type="project" value="UniProtKB-SubCell"/>
</dbReference>
<dbReference type="GO" id="GO:0042273">
    <property type="term" value="P:ribosomal large subunit biogenesis"/>
    <property type="evidence" value="ECO:0007669"/>
    <property type="project" value="TreeGrafter"/>
</dbReference>
<feature type="compositionally biased region" description="Basic residues" evidence="6">
    <location>
        <begin position="1"/>
        <end position="12"/>
    </location>
</feature>
<keyword evidence="5" id="KW-0539">Nucleus</keyword>
<organism evidence="7 8">
    <name type="scientific">Malassezia sympodialis (strain ATCC 42132)</name>
    <name type="common">Atopic eczema-associated yeast</name>
    <dbReference type="NCBI Taxonomy" id="1230383"/>
    <lineage>
        <taxon>Eukaryota</taxon>
        <taxon>Fungi</taxon>
        <taxon>Dikarya</taxon>
        <taxon>Basidiomycota</taxon>
        <taxon>Ustilaginomycotina</taxon>
        <taxon>Malasseziomycetes</taxon>
        <taxon>Malasseziales</taxon>
        <taxon>Malasseziaceae</taxon>
        <taxon>Malassezia</taxon>
    </lineage>
</organism>
<comment type="similarity">
    <text evidence="3">Belongs to the NOP16 family.</text>
</comment>
<comment type="function">
    <text evidence="1">Involved in the biogenesis of the 60S ribosomal subunit.</text>
</comment>
<evidence type="ECO:0000256" key="3">
    <source>
        <dbReference type="ARBA" id="ARBA00008479"/>
    </source>
</evidence>
<reference evidence="8" key="1">
    <citation type="journal article" date="2017" name="Nucleic Acids Res.">
        <title>Proteogenomics produces comprehensive and highly accurate protein-coding gene annotation in a complete genome assembly of Malassezia sympodialis.</title>
        <authorList>
            <person name="Zhu Y."/>
            <person name="Engstroem P.G."/>
            <person name="Tellgren-Roth C."/>
            <person name="Baudo C.D."/>
            <person name="Kennell J.C."/>
            <person name="Sun S."/>
            <person name="Billmyre R.B."/>
            <person name="Schroeder M.S."/>
            <person name="Andersson A."/>
            <person name="Holm T."/>
            <person name="Sigurgeirsson B."/>
            <person name="Wu G."/>
            <person name="Sankaranarayanan S.R."/>
            <person name="Siddharthan R."/>
            <person name="Sanyal K."/>
            <person name="Lundeberg J."/>
            <person name="Nystedt B."/>
            <person name="Boekhout T."/>
            <person name="Dawson T.L. Jr."/>
            <person name="Heitman J."/>
            <person name="Scheynius A."/>
            <person name="Lehtioe J."/>
        </authorList>
    </citation>
    <scope>NUCLEOTIDE SEQUENCE [LARGE SCALE GENOMIC DNA]</scope>
    <source>
        <strain evidence="8">ATCC 42132</strain>
    </source>
</reference>
<dbReference type="AlphaFoldDB" id="A0A1M8A6R6"/>
<dbReference type="OrthoDB" id="285729at2759"/>
<dbReference type="PANTHER" id="PTHR13243:SF1">
    <property type="entry name" value="NUCLEOLAR PROTEIN 16"/>
    <property type="match status" value="1"/>
</dbReference>
<dbReference type="EMBL" id="LT671824">
    <property type="protein sequence ID" value="SHO78153.1"/>
    <property type="molecule type" value="Genomic_DNA"/>
</dbReference>
<dbReference type="Pfam" id="PF09420">
    <property type="entry name" value="Nop16"/>
    <property type="match status" value="1"/>
</dbReference>
<evidence type="ECO:0000256" key="1">
    <source>
        <dbReference type="ARBA" id="ARBA00002889"/>
    </source>
</evidence>
<evidence type="ECO:0000256" key="4">
    <source>
        <dbReference type="ARBA" id="ARBA00015522"/>
    </source>
</evidence>
<accession>A0A1M8A6R6</accession>
<proteinExistence type="inferred from homology"/>
<sequence>MANPRQRRKSRSSKYSGATKSAKRAQNKRIKRAPTVMGPEILRDNWDPKLTVRQNYAKLGLVPNLGQQTGGLDRNDPYRQVVESGPTSAAESKPKKGMARVIRDEDGKVVDIVEYESEDDELMTPWGKELNHESESPDLKLIVPRLNEGKEGETVKVLEKIAGESKPVQRFSSVAEHEWLVQLIQAHGSDHKAMALDRKRNIWQKTAGEIRRAIRKAGLSDS</sequence>
<dbReference type="OMA" id="MQQTEAD"/>
<feature type="compositionally biased region" description="Basic residues" evidence="6">
    <location>
        <begin position="21"/>
        <end position="32"/>
    </location>
</feature>
<feature type="region of interest" description="Disordered" evidence="6">
    <location>
        <begin position="1"/>
        <end position="36"/>
    </location>
</feature>
<gene>
    <name evidence="7" type="ORF">MSYG_2495</name>
</gene>
<dbReference type="PANTHER" id="PTHR13243">
    <property type="entry name" value="HSPC111 PROTEIN-RELATED"/>
    <property type="match status" value="1"/>
</dbReference>
<protein>
    <recommendedName>
        <fullName evidence="4">Nucleolar protein 16</fullName>
    </recommendedName>
</protein>
<dbReference type="STRING" id="1230383.A0A1M8A6R6"/>
<comment type="subcellular location">
    <subcellularLocation>
        <location evidence="2">Nucleus</location>
        <location evidence="2">Nucleolus</location>
    </subcellularLocation>
</comment>
<evidence type="ECO:0000256" key="5">
    <source>
        <dbReference type="ARBA" id="ARBA00023242"/>
    </source>
</evidence>